<sequence>MESQQTLTIMSYNIRHGEGSDNVFDLDRIAEVIRASGADLIGLQEVDRYFSDRSQYEDTIAVLAEALGMHWCYAANVIEEPEPGREEHRQYGIAILSKYEIEDQQHLKLTSDKSEERGALYARVDADGTMLHFYCTHLGLEQEERLTQVQELLLASNHHKGQCCILTGDFNAHPDDPEIAKITTVFDNVFKDAPEAYTFPAGEANETIDYILINPQIQLKDKEVIHSLASDHYPIVAKVCLNA</sequence>
<dbReference type="GO" id="GO:0006506">
    <property type="term" value="P:GPI anchor biosynthetic process"/>
    <property type="evidence" value="ECO:0007669"/>
    <property type="project" value="TreeGrafter"/>
</dbReference>
<evidence type="ECO:0000313" key="3">
    <source>
        <dbReference type="Proteomes" id="UP000193834"/>
    </source>
</evidence>
<dbReference type="SUPFAM" id="SSF56219">
    <property type="entry name" value="DNase I-like"/>
    <property type="match status" value="1"/>
</dbReference>
<dbReference type="InterPro" id="IPR005135">
    <property type="entry name" value="Endo/exonuclease/phosphatase"/>
</dbReference>
<keyword evidence="2" id="KW-0540">Nuclease</keyword>
<dbReference type="Pfam" id="PF03372">
    <property type="entry name" value="Exo_endo_phos"/>
    <property type="match status" value="1"/>
</dbReference>
<keyword evidence="2" id="KW-0378">Hydrolase</keyword>
<dbReference type="PANTHER" id="PTHR14859:SF15">
    <property type="entry name" value="ENDONUCLEASE_EXONUCLEASE_PHOSPHATASE DOMAIN-CONTAINING PROTEIN"/>
    <property type="match status" value="1"/>
</dbReference>
<organism evidence="2 3">
    <name type="scientific">Paenibacillus aquistagni</name>
    <dbReference type="NCBI Taxonomy" id="1852522"/>
    <lineage>
        <taxon>Bacteria</taxon>
        <taxon>Bacillati</taxon>
        <taxon>Bacillota</taxon>
        <taxon>Bacilli</taxon>
        <taxon>Bacillales</taxon>
        <taxon>Paenibacillaceae</taxon>
        <taxon>Paenibacillus</taxon>
    </lineage>
</organism>
<keyword evidence="3" id="KW-1185">Reference proteome</keyword>
<dbReference type="AlphaFoldDB" id="A0A1X7L409"/>
<name>A0A1X7L409_9BACL</name>
<evidence type="ECO:0000259" key="1">
    <source>
        <dbReference type="Pfam" id="PF03372"/>
    </source>
</evidence>
<feature type="domain" description="Endonuclease/exonuclease/phosphatase" evidence="1">
    <location>
        <begin position="10"/>
        <end position="232"/>
    </location>
</feature>
<keyword evidence="2" id="KW-0255">Endonuclease</keyword>
<reference evidence="2 3" key="1">
    <citation type="submission" date="2017-04" db="EMBL/GenBank/DDBJ databases">
        <authorList>
            <person name="Afonso C.L."/>
            <person name="Miller P.J."/>
            <person name="Scott M.A."/>
            <person name="Spackman E."/>
            <person name="Goraichik I."/>
            <person name="Dimitrov K.M."/>
            <person name="Suarez D.L."/>
            <person name="Swayne D.E."/>
        </authorList>
    </citation>
    <scope>NUCLEOTIDE SEQUENCE [LARGE SCALE GENOMIC DNA]</scope>
    <source>
        <strain evidence="2 3">11</strain>
    </source>
</reference>
<dbReference type="GO" id="GO:0004527">
    <property type="term" value="F:exonuclease activity"/>
    <property type="evidence" value="ECO:0007669"/>
    <property type="project" value="UniProtKB-KW"/>
</dbReference>
<dbReference type="RefSeq" id="WP_085495228.1">
    <property type="nucleotide sequence ID" value="NZ_FXAZ01000004.1"/>
</dbReference>
<dbReference type="InterPro" id="IPR051916">
    <property type="entry name" value="GPI-anchor_lipid_remodeler"/>
</dbReference>
<dbReference type="PANTHER" id="PTHR14859">
    <property type="entry name" value="CALCOFLUOR WHITE HYPERSENSITIVE PROTEIN PRECURSOR"/>
    <property type="match status" value="1"/>
</dbReference>
<keyword evidence="2" id="KW-0269">Exonuclease</keyword>
<accession>A0A1X7L409</accession>
<proteinExistence type="predicted"/>
<dbReference type="GO" id="GO:0016020">
    <property type="term" value="C:membrane"/>
    <property type="evidence" value="ECO:0007669"/>
    <property type="project" value="GOC"/>
</dbReference>
<dbReference type="Proteomes" id="UP000193834">
    <property type="component" value="Unassembled WGS sequence"/>
</dbReference>
<dbReference type="Gene3D" id="3.60.10.10">
    <property type="entry name" value="Endonuclease/exonuclease/phosphatase"/>
    <property type="match status" value="1"/>
</dbReference>
<dbReference type="STRING" id="1852522.SAMN06295960_2923"/>
<dbReference type="EMBL" id="FXAZ01000004">
    <property type="protein sequence ID" value="SMG48357.1"/>
    <property type="molecule type" value="Genomic_DNA"/>
</dbReference>
<dbReference type="GO" id="GO:0004519">
    <property type="term" value="F:endonuclease activity"/>
    <property type="evidence" value="ECO:0007669"/>
    <property type="project" value="UniProtKB-KW"/>
</dbReference>
<dbReference type="InterPro" id="IPR036691">
    <property type="entry name" value="Endo/exonu/phosph_ase_sf"/>
</dbReference>
<gene>
    <name evidence="2" type="ORF">SAMN06295960_2923</name>
</gene>
<evidence type="ECO:0000313" key="2">
    <source>
        <dbReference type="EMBL" id="SMG48357.1"/>
    </source>
</evidence>
<protein>
    <submittedName>
        <fullName evidence="2">Metal-dependent hydrolase, endonuclease/exonuclease/phosphatase family</fullName>
    </submittedName>
</protein>